<gene>
    <name evidence="1" type="ORF">EV202_12726</name>
</gene>
<reference evidence="1 2" key="1">
    <citation type="submission" date="2019-03" db="EMBL/GenBank/DDBJ databases">
        <title>Genomic Encyclopedia of Type Strains, Phase IV (KMG-IV): sequencing the most valuable type-strain genomes for metagenomic binning, comparative biology and taxonomic classification.</title>
        <authorList>
            <person name="Goeker M."/>
        </authorList>
    </citation>
    <scope>NUCLEOTIDE SEQUENCE [LARGE SCALE GENOMIC DNA]</scope>
    <source>
        <strain evidence="1 2">DSM 23917</strain>
    </source>
</reference>
<evidence type="ECO:0000313" key="1">
    <source>
        <dbReference type="EMBL" id="TCO88143.1"/>
    </source>
</evidence>
<dbReference type="Proteomes" id="UP000295600">
    <property type="component" value="Unassembled WGS sequence"/>
</dbReference>
<dbReference type="EMBL" id="SLXB01000027">
    <property type="protein sequence ID" value="TCO88143.1"/>
    <property type="molecule type" value="Genomic_DNA"/>
</dbReference>
<dbReference type="AlphaFoldDB" id="A0A4R2LF38"/>
<proteinExistence type="predicted"/>
<name>A0A4R2LF38_9BACE</name>
<accession>A0A4R2LF38</accession>
<organism evidence="1 2">
    <name type="scientific">Prevotella heparinolytica</name>
    <dbReference type="NCBI Taxonomy" id="28113"/>
    <lineage>
        <taxon>Bacteria</taxon>
        <taxon>Pseudomonadati</taxon>
        <taxon>Bacteroidota</taxon>
        <taxon>Bacteroidia</taxon>
        <taxon>Bacteroidales</taxon>
        <taxon>Bacteroidaceae</taxon>
        <taxon>Bacteroides</taxon>
    </lineage>
</organism>
<comment type="caution">
    <text evidence="1">The sequence shown here is derived from an EMBL/GenBank/DDBJ whole genome shotgun (WGS) entry which is preliminary data.</text>
</comment>
<evidence type="ECO:0000313" key="2">
    <source>
        <dbReference type="Proteomes" id="UP000295600"/>
    </source>
</evidence>
<dbReference type="RefSeq" id="WP_131927272.1">
    <property type="nucleotide sequence ID" value="NZ_SLXB01000027.1"/>
</dbReference>
<sequence>MELEALASRKFGKYHSYVRLHNRLRDCSSLEECADISHQLIDNYLDNRMIWDELNYYKEHRTLLGKHPAFAEFRRRSELLRLPVKELVRRQQQVRNNIWRVRSEMAKGDKPHLDVIRQERLAGYEKELADIDRLLE</sequence>
<protein>
    <submittedName>
        <fullName evidence="1">Uncharacterized protein</fullName>
    </submittedName>
</protein>